<comment type="caution">
    <text evidence="2">The sequence shown here is derived from an EMBL/GenBank/DDBJ whole genome shotgun (WGS) entry which is preliminary data.</text>
</comment>
<dbReference type="EMBL" id="VSRR010141448">
    <property type="protein sequence ID" value="MPD04522.1"/>
    <property type="molecule type" value="Genomic_DNA"/>
</dbReference>
<keyword evidence="3" id="KW-1185">Reference proteome</keyword>
<dbReference type="Proteomes" id="UP000324222">
    <property type="component" value="Unassembled WGS sequence"/>
</dbReference>
<dbReference type="AlphaFoldDB" id="A0A5B7K2F6"/>
<feature type="region of interest" description="Disordered" evidence="1">
    <location>
        <begin position="13"/>
        <end position="52"/>
    </location>
</feature>
<evidence type="ECO:0000256" key="1">
    <source>
        <dbReference type="SAM" id="MobiDB-lite"/>
    </source>
</evidence>
<evidence type="ECO:0000313" key="2">
    <source>
        <dbReference type="EMBL" id="MPD04522.1"/>
    </source>
</evidence>
<gene>
    <name evidence="2" type="ORF">E2C01_100216</name>
</gene>
<proteinExistence type="predicted"/>
<accession>A0A5B7K2F6</accession>
<organism evidence="2 3">
    <name type="scientific">Portunus trituberculatus</name>
    <name type="common">Swimming crab</name>
    <name type="synonym">Neptunus trituberculatus</name>
    <dbReference type="NCBI Taxonomy" id="210409"/>
    <lineage>
        <taxon>Eukaryota</taxon>
        <taxon>Metazoa</taxon>
        <taxon>Ecdysozoa</taxon>
        <taxon>Arthropoda</taxon>
        <taxon>Crustacea</taxon>
        <taxon>Multicrustacea</taxon>
        <taxon>Malacostraca</taxon>
        <taxon>Eumalacostraca</taxon>
        <taxon>Eucarida</taxon>
        <taxon>Decapoda</taxon>
        <taxon>Pleocyemata</taxon>
        <taxon>Brachyura</taxon>
        <taxon>Eubrachyura</taxon>
        <taxon>Portunoidea</taxon>
        <taxon>Portunidae</taxon>
        <taxon>Portuninae</taxon>
        <taxon>Portunus</taxon>
    </lineage>
</organism>
<protein>
    <submittedName>
        <fullName evidence="2">Uncharacterized protein</fullName>
    </submittedName>
</protein>
<sequence>MKNIIILFYLNPTPAPLDPAQPRQVPPSHAESQSDPPNTRPSVLVFSERDEN</sequence>
<reference evidence="2 3" key="1">
    <citation type="submission" date="2019-05" db="EMBL/GenBank/DDBJ databases">
        <title>Another draft genome of Portunus trituberculatus and its Hox gene families provides insights of decapod evolution.</title>
        <authorList>
            <person name="Jeong J.-H."/>
            <person name="Song I."/>
            <person name="Kim S."/>
            <person name="Choi T."/>
            <person name="Kim D."/>
            <person name="Ryu S."/>
            <person name="Kim W."/>
        </authorList>
    </citation>
    <scope>NUCLEOTIDE SEQUENCE [LARGE SCALE GENOMIC DNA]</scope>
    <source>
        <tissue evidence="2">Muscle</tissue>
    </source>
</reference>
<feature type="compositionally biased region" description="Polar residues" evidence="1">
    <location>
        <begin position="30"/>
        <end position="41"/>
    </location>
</feature>
<evidence type="ECO:0000313" key="3">
    <source>
        <dbReference type="Proteomes" id="UP000324222"/>
    </source>
</evidence>
<name>A0A5B7K2F6_PORTR</name>